<dbReference type="PROSITE" id="PS51318">
    <property type="entry name" value="TAT"/>
    <property type="match status" value="1"/>
</dbReference>
<proteinExistence type="inferred from homology"/>
<organism evidence="7 8">
    <name type="scientific">Sphaerobacter thermophilus (strain ATCC 49802 / DSM 20745 / KCCM 41009 / NCIMB 13125 / S 6022)</name>
    <dbReference type="NCBI Taxonomy" id="479434"/>
    <lineage>
        <taxon>Bacteria</taxon>
        <taxon>Pseudomonadati</taxon>
        <taxon>Thermomicrobiota</taxon>
        <taxon>Thermomicrobia</taxon>
        <taxon>Sphaerobacterales</taxon>
        <taxon>Sphaerobacterineae</taxon>
        <taxon>Sphaerobacteraceae</taxon>
        <taxon>Sphaerobacter</taxon>
    </lineage>
</organism>
<feature type="domain" description="NlpC/P60" evidence="6">
    <location>
        <begin position="303"/>
        <end position="427"/>
    </location>
</feature>
<protein>
    <submittedName>
        <fullName evidence="7">NLP/P60 protein</fullName>
    </submittedName>
</protein>
<evidence type="ECO:0000256" key="5">
    <source>
        <dbReference type="SAM" id="SignalP"/>
    </source>
</evidence>
<dbReference type="Pfam" id="PF08239">
    <property type="entry name" value="SH3_3"/>
    <property type="match status" value="1"/>
</dbReference>
<dbReference type="InterPro" id="IPR003646">
    <property type="entry name" value="SH3-like_bac-type"/>
</dbReference>
<dbReference type="GO" id="GO:0006508">
    <property type="term" value="P:proteolysis"/>
    <property type="evidence" value="ECO:0007669"/>
    <property type="project" value="UniProtKB-KW"/>
</dbReference>
<dbReference type="KEGG" id="sti:Sthe_0923"/>
<keyword evidence="4" id="KW-0788">Thiol protease</keyword>
<keyword evidence="5" id="KW-0732">Signal</keyword>
<dbReference type="FunCoup" id="D1C293">
    <property type="interactions" value="5"/>
</dbReference>
<dbReference type="SMART" id="SM00287">
    <property type="entry name" value="SH3b"/>
    <property type="match status" value="3"/>
</dbReference>
<dbReference type="EMBL" id="CP001823">
    <property type="protein sequence ID" value="ACZ38360.1"/>
    <property type="molecule type" value="Genomic_DNA"/>
</dbReference>
<evidence type="ECO:0000313" key="7">
    <source>
        <dbReference type="EMBL" id="ACZ38360.1"/>
    </source>
</evidence>
<keyword evidence="2" id="KW-0645">Protease</keyword>
<dbReference type="PROSITE" id="PS51935">
    <property type="entry name" value="NLPC_P60"/>
    <property type="match status" value="1"/>
</dbReference>
<dbReference type="InParanoid" id="D1C293"/>
<dbReference type="RefSeq" id="WP_012871407.1">
    <property type="nucleotide sequence ID" value="NC_013523.1"/>
</dbReference>
<dbReference type="OrthoDB" id="9808890at2"/>
<evidence type="ECO:0000256" key="1">
    <source>
        <dbReference type="ARBA" id="ARBA00007074"/>
    </source>
</evidence>
<comment type="similarity">
    <text evidence="1">Belongs to the peptidase C40 family.</text>
</comment>
<keyword evidence="8" id="KW-1185">Reference proteome</keyword>
<dbReference type="PANTHER" id="PTHR47053:SF1">
    <property type="entry name" value="MUREIN DD-ENDOPEPTIDASE MEPH-RELATED"/>
    <property type="match status" value="1"/>
</dbReference>
<accession>D1C293</accession>
<dbReference type="Gene3D" id="3.90.1720.10">
    <property type="entry name" value="endopeptidase domain like (from Nostoc punctiforme)"/>
    <property type="match status" value="1"/>
</dbReference>
<keyword evidence="3" id="KW-0378">Hydrolase</keyword>
<evidence type="ECO:0000256" key="2">
    <source>
        <dbReference type="ARBA" id="ARBA00022670"/>
    </source>
</evidence>
<dbReference type="eggNOG" id="COG3103">
    <property type="taxonomic scope" value="Bacteria"/>
</dbReference>
<dbReference type="eggNOG" id="COG4991">
    <property type="taxonomic scope" value="Bacteria"/>
</dbReference>
<dbReference type="InterPro" id="IPR006311">
    <property type="entry name" value="TAT_signal"/>
</dbReference>
<gene>
    <name evidence="7" type="ordered locus">Sthe_0923</name>
</gene>
<evidence type="ECO:0000256" key="3">
    <source>
        <dbReference type="ARBA" id="ARBA00022801"/>
    </source>
</evidence>
<feature type="signal peptide" evidence="5">
    <location>
        <begin position="1"/>
        <end position="29"/>
    </location>
</feature>
<evidence type="ECO:0000259" key="6">
    <source>
        <dbReference type="PROSITE" id="PS51935"/>
    </source>
</evidence>
<dbReference type="Pfam" id="PF00877">
    <property type="entry name" value="NLPC_P60"/>
    <property type="match status" value="1"/>
</dbReference>
<sequence>MGVRKRRHLLGGVALAAAVAVTGVSPVAADTNLVIGGQAIVANTEGVGVNLRGAVGYDAPILFTVSEATTINVIGGPNTAPDGSVWYNVEVNGTLGWIVSDYLTLPPLAAGQVAIVSGTDGHGLRLREAPSLSAATLTVMPEGAEVSVAGPEQTDDQGMTWAHVSYGGLTGYAARSYLSVGGTGGAVQAVPVSNPAPEAAPSGIVVGGNAEVVNTGGAGLNLRHDVGYGAGIATVAAEGEVVHVIDGPRYDAAGDPWWGVDYKGIRGWMMGAYLAPTDREPTLAPAPALAGSNEQPAASAPASDIGAAIVAEAMKYLGYPYVWGGTTPAGFDCSGFTYYVVNKVLGGGFPRAMESQVVSGTYVDPNDLRPGDIVFQQNTYQWGLSHTGIYIGDGKFIHAADASTGVIISNLWDSYWGSRYYTARRIG</sequence>
<dbReference type="Proteomes" id="UP000002027">
    <property type="component" value="Chromosome 1"/>
</dbReference>
<dbReference type="SUPFAM" id="SSF54001">
    <property type="entry name" value="Cysteine proteinases"/>
    <property type="match status" value="1"/>
</dbReference>
<dbReference type="AlphaFoldDB" id="D1C293"/>
<feature type="chain" id="PRO_5003021035" evidence="5">
    <location>
        <begin position="30"/>
        <end position="427"/>
    </location>
</feature>
<reference evidence="7 8" key="2">
    <citation type="journal article" date="2010" name="Stand. Genomic Sci.">
        <title>Complete genome sequence of Desulfohalobium retbaense type strain (HR(100)).</title>
        <authorList>
            <person name="Spring S."/>
            <person name="Nolan M."/>
            <person name="Lapidus A."/>
            <person name="Glavina Del Rio T."/>
            <person name="Copeland A."/>
            <person name="Tice H."/>
            <person name="Cheng J.F."/>
            <person name="Lucas S."/>
            <person name="Land M."/>
            <person name="Chen F."/>
            <person name="Bruce D."/>
            <person name="Goodwin L."/>
            <person name="Pitluck S."/>
            <person name="Ivanova N."/>
            <person name="Mavromatis K."/>
            <person name="Mikhailova N."/>
            <person name="Pati A."/>
            <person name="Chen A."/>
            <person name="Palaniappan K."/>
            <person name="Hauser L."/>
            <person name="Chang Y.J."/>
            <person name="Jeffries C.D."/>
            <person name="Munk C."/>
            <person name="Kiss H."/>
            <person name="Chain P."/>
            <person name="Han C."/>
            <person name="Brettin T."/>
            <person name="Detter J.C."/>
            <person name="Schuler E."/>
            <person name="Goker M."/>
            <person name="Rohde M."/>
            <person name="Bristow J."/>
            <person name="Eisen J.A."/>
            <person name="Markowitz V."/>
            <person name="Hugenholtz P."/>
            <person name="Kyrpides N.C."/>
            <person name="Klenk H.P."/>
        </authorList>
    </citation>
    <scope>NUCLEOTIDE SEQUENCE [LARGE SCALE GENOMIC DNA]</scope>
    <source>
        <strain evidence="8">ATCC 49802 / DSM 20745 / S 6022</strain>
    </source>
</reference>
<dbReference type="InterPro" id="IPR000064">
    <property type="entry name" value="NLP_P60_dom"/>
</dbReference>
<reference evidence="8" key="1">
    <citation type="submission" date="2009-11" db="EMBL/GenBank/DDBJ databases">
        <title>The complete chromosome 1 of Sphaerobacter thermophilus DSM 20745.</title>
        <authorList>
            <person name="Lucas S."/>
            <person name="Copeland A."/>
            <person name="Lapidus A."/>
            <person name="Glavina del Rio T."/>
            <person name="Dalin E."/>
            <person name="Tice H."/>
            <person name="Bruce D."/>
            <person name="Goodwin L."/>
            <person name="Pitluck S."/>
            <person name="Kyrpides N."/>
            <person name="Mavromatis K."/>
            <person name="Ivanova N."/>
            <person name="Mikhailova N."/>
            <person name="LaButti K.M."/>
            <person name="Clum A."/>
            <person name="Sun H.I."/>
            <person name="Brettin T."/>
            <person name="Detter J.C."/>
            <person name="Han C."/>
            <person name="Larimer F."/>
            <person name="Land M."/>
            <person name="Hauser L."/>
            <person name="Markowitz V."/>
            <person name="Cheng J.F."/>
            <person name="Hugenholtz P."/>
            <person name="Woyke T."/>
            <person name="Wu D."/>
            <person name="Steenblock K."/>
            <person name="Schneider S."/>
            <person name="Pukall R."/>
            <person name="Goeker M."/>
            <person name="Klenk H.P."/>
            <person name="Eisen J.A."/>
        </authorList>
    </citation>
    <scope>NUCLEOTIDE SEQUENCE [LARGE SCALE GENOMIC DNA]</scope>
    <source>
        <strain evidence="8">ATCC 49802 / DSM 20745 / S 6022</strain>
    </source>
</reference>
<dbReference type="eggNOG" id="COG0791">
    <property type="taxonomic scope" value="Bacteria"/>
</dbReference>
<dbReference type="InterPro" id="IPR051202">
    <property type="entry name" value="Peptidase_C40"/>
</dbReference>
<dbReference type="InterPro" id="IPR038765">
    <property type="entry name" value="Papain-like_cys_pep_sf"/>
</dbReference>
<dbReference type="PANTHER" id="PTHR47053">
    <property type="entry name" value="MUREIN DD-ENDOPEPTIDASE MEPH-RELATED"/>
    <property type="match status" value="1"/>
</dbReference>
<evidence type="ECO:0000313" key="8">
    <source>
        <dbReference type="Proteomes" id="UP000002027"/>
    </source>
</evidence>
<dbReference type="Gene3D" id="2.30.30.40">
    <property type="entry name" value="SH3 Domains"/>
    <property type="match status" value="3"/>
</dbReference>
<name>D1C293_SPHTD</name>
<evidence type="ECO:0000256" key="4">
    <source>
        <dbReference type="ARBA" id="ARBA00022807"/>
    </source>
</evidence>
<dbReference type="HOGENOM" id="CLU_016043_13_4_0"/>
<dbReference type="GO" id="GO:0008234">
    <property type="term" value="F:cysteine-type peptidase activity"/>
    <property type="evidence" value="ECO:0007669"/>
    <property type="project" value="UniProtKB-KW"/>
</dbReference>
<dbReference type="STRING" id="479434.Sthe_0923"/>